<evidence type="ECO:0000256" key="1">
    <source>
        <dbReference type="SAM" id="Phobius"/>
    </source>
</evidence>
<dbReference type="Proteomes" id="UP001204621">
    <property type="component" value="Unassembled WGS sequence"/>
</dbReference>
<accession>A0ABT2CWJ3</accession>
<feature type="transmembrane region" description="Helical" evidence="1">
    <location>
        <begin position="12"/>
        <end position="34"/>
    </location>
</feature>
<gene>
    <name evidence="3" type="ORF">NX778_09675</name>
</gene>
<reference evidence="3 4" key="1">
    <citation type="submission" date="2022-08" db="EMBL/GenBank/DDBJ databases">
        <title>Reclassification of Massilia species as members of the genera Telluria, Duganella, Pseudoduganella, Mokoshia gen. nov. and Zemynaea gen. nov. using orthogonal and non-orthogonal genome-based approaches.</title>
        <authorList>
            <person name="Bowman J.P."/>
        </authorList>
    </citation>
    <scope>NUCLEOTIDE SEQUENCE [LARGE SCALE GENOMIC DNA]</scope>
    <source>
        <strain evidence="3 4">JCM 31606</strain>
    </source>
</reference>
<dbReference type="EMBL" id="JANUGU010000002">
    <property type="protein sequence ID" value="MCS0658331.1"/>
    <property type="molecule type" value="Genomic_DNA"/>
</dbReference>
<protein>
    <submittedName>
        <fullName evidence="3">Pilus assembly protein TadG-related protein</fullName>
    </submittedName>
</protein>
<dbReference type="InterPro" id="IPR028087">
    <property type="entry name" value="Tad_N"/>
</dbReference>
<organism evidence="3 4">
    <name type="scientific">Massilia terrae</name>
    <dbReference type="NCBI Taxonomy" id="1811224"/>
    <lineage>
        <taxon>Bacteria</taxon>
        <taxon>Pseudomonadati</taxon>
        <taxon>Pseudomonadota</taxon>
        <taxon>Betaproteobacteria</taxon>
        <taxon>Burkholderiales</taxon>
        <taxon>Oxalobacteraceae</taxon>
        <taxon>Telluria group</taxon>
        <taxon>Massilia</taxon>
    </lineage>
</organism>
<keyword evidence="4" id="KW-1185">Reference proteome</keyword>
<keyword evidence="1" id="KW-0472">Membrane</keyword>
<dbReference type="Pfam" id="PF13400">
    <property type="entry name" value="Tad"/>
    <property type="match status" value="1"/>
</dbReference>
<evidence type="ECO:0000313" key="4">
    <source>
        <dbReference type="Proteomes" id="UP001204621"/>
    </source>
</evidence>
<evidence type="ECO:0000259" key="2">
    <source>
        <dbReference type="Pfam" id="PF13400"/>
    </source>
</evidence>
<dbReference type="RefSeq" id="WP_258811517.1">
    <property type="nucleotide sequence ID" value="NZ_JANUGU010000002.1"/>
</dbReference>
<evidence type="ECO:0000313" key="3">
    <source>
        <dbReference type="EMBL" id="MCS0658331.1"/>
    </source>
</evidence>
<name>A0ABT2CWJ3_9BURK</name>
<comment type="caution">
    <text evidence="3">The sequence shown here is derived from an EMBL/GenBank/DDBJ whole genome shotgun (WGS) entry which is preliminary data.</text>
</comment>
<sequence>MRAANRKSGSQDGAIAVMAAFVIVIMIAMFGMALDLSRTYNRKVELQSVADAAALAAANALDGTTAGIDKAATAAADTAAGFGYSYNNGSVTWSSSALTFGTALNGGSAGWMDPSAAKVNAATVFFARVDTSKLDASLGEVSNVLIPILPNAPTRTNVYAAAVAGRDSLNVLPFAICANSNTRAASLASGELVEYGFRRGVDYNLMNLNPGGQTPENFLVNPIAPAGTVGVSMMGRMDVVSPFICTGRMAIPTLLGGQITVERSFPIASLYQMFNSRFGSYTSPCTANSAPADPNTRSFDLSNATWMKNKPDHQYANPLSSPDPLLTVAEKQTTGMAGTVYGPLWSYAKAARYASYLANSGVEPSSGYATFATSDWATIYNPGAPVAQSYPGTTPYQTTGGVTAYKTFRNTRVLRIALLQCPVAAGSKVAATVLGIGKFFMTVPATPSALNGEFAGLDTELASGGNARLYQ</sequence>
<keyword evidence="1" id="KW-0812">Transmembrane</keyword>
<feature type="domain" description="Putative Flp pilus-assembly TadG-like N-terminal" evidence="2">
    <location>
        <begin position="13"/>
        <end position="60"/>
    </location>
</feature>
<keyword evidence="1" id="KW-1133">Transmembrane helix</keyword>
<proteinExistence type="predicted"/>